<evidence type="ECO:0000256" key="6">
    <source>
        <dbReference type="ARBA" id="ARBA00023002"/>
    </source>
</evidence>
<accession>A0ABS9WHK1</accession>
<dbReference type="PROSITE" id="PS00932">
    <property type="entry name" value="MOLYBDOPTERIN_PROK_3"/>
    <property type="match status" value="1"/>
</dbReference>
<dbReference type="EMBL" id="JAJMLW010000003">
    <property type="protein sequence ID" value="MCI2242348.1"/>
    <property type="molecule type" value="Genomic_DNA"/>
</dbReference>
<feature type="compositionally biased region" description="Polar residues" evidence="9">
    <location>
        <begin position="778"/>
        <end position="798"/>
    </location>
</feature>
<keyword evidence="5" id="KW-0732">Signal</keyword>
<dbReference type="Pfam" id="PF00384">
    <property type="entry name" value="Molybdopterin"/>
    <property type="match status" value="1"/>
</dbReference>
<feature type="domain" description="4Fe-4S Mo/W bis-MGD-type" evidence="10">
    <location>
        <begin position="48"/>
        <end position="109"/>
    </location>
</feature>
<dbReference type="Pfam" id="PF01568">
    <property type="entry name" value="Molydop_binding"/>
    <property type="match status" value="1"/>
</dbReference>
<evidence type="ECO:0000256" key="9">
    <source>
        <dbReference type="SAM" id="MobiDB-lite"/>
    </source>
</evidence>
<name>A0ABS9WHK1_9ACTN</name>
<dbReference type="PANTHER" id="PTHR43742">
    <property type="entry name" value="TRIMETHYLAMINE-N-OXIDE REDUCTASE"/>
    <property type="match status" value="1"/>
</dbReference>
<dbReference type="InterPro" id="IPR006657">
    <property type="entry name" value="MoPterin_dinucl-bd_dom"/>
</dbReference>
<dbReference type="Proteomes" id="UP001430755">
    <property type="component" value="Unassembled WGS sequence"/>
</dbReference>
<dbReference type="Gene3D" id="2.20.25.90">
    <property type="entry name" value="ADC-like domains"/>
    <property type="match status" value="1"/>
</dbReference>
<keyword evidence="8" id="KW-0411">Iron-sulfur</keyword>
<evidence type="ECO:0000256" key="5">
    <source>
        <dbReference type="ARBA" id="ARBA00022729"/>
    </source>
</evidence>
<evidence type="ECO:0000256" key="4">
    <source>
        <dbReference type="ARBA" id="ARBA00022723"/>
    </source>
</evidence>
<protein>
    <submittedName>
        <fullName evidence="11">Molybdopterin-dependent oxidoreductase</fullName>
    </submittedName>
</protein>
<keyword evidence="7" id="KW-0408">Iron</keyword>
<organism evidence="11 12">
    <name type="scientific">Adlercreutzia faecimuris</name>
    <dbReference type="NCBI Taxonomy" id="2897341"/>
    <lineage>
        <taxon>Bacteria</taxon>
        <taxon>Bacillati</taxon>
        <taxon>Actinomycetota</taxon>
        <taxon>Coriobacteriia</taxon>
        <taxon>Eggerthellales</taxon>
        <taxon>Eggerthellaceae</taxon>
        <taxon>Adlercreutzia</taxon>
    </lineage>
</organism>
<dbReference type="Gene3D" id="3.40.50.740">
    <property type="match status" value="1"/>
</dbReference>
<evidence type="ECO:0000313" key="12">
    <source>
        <dbReference type="Proteomes" id="UP001430755"/>
    </source>
</evidence>
<dbReference type="PANTHER" id="PTHR43742:SF8">
    <property type="entry name" value="ANAEROBIC DIMETHYL SULFOXIDE REDUCTASE, SUBUNIT A"/>
    <property type="match status" value="1"/>
</dbReference>
<comment type="caution">
    <text evidence="11">The sequence shown here is derived from an EMBL/GenBank/DDBJ whole genome shotgun (WGS) entry which is preliminary data.</text>
</comment>
<dbReference type="Gene3D" id="3.40.228.10">
    <property type="entry name" value="Dimethylsulfoxide Reductase, domain 2"/>
    <property type="match status" value="1"/>
</dbReference>
<proteinExistence type="inferred from homology"/>
<dbReference type="InterPro" id="IPR006311">
    <property type="entry name" value="TAT_signal"/>
</dbReference>
<dbReference type="Gene3D" id="2.40.40.20">
    <property type="match status" value="1"/>
</dbReference>
<keyword evidence="4" id="KW-0479">Metal-binding</keyword>
<keyword evidence="3" id="KW-0500">Molybdenum</keyword>
<evidence type="ECO:0000313" key="11">
    <source>
        <dbReference type="EMBL" id="MCI2242348.1"/>
    </source>
</evidence>
<dbReference type="InterPro" id="IPR011888">
    <property type="entry name" value="Anaer_DMSO_reductase"/>
</dbReference>
<dbReference type="InterPro" id="IPR009010">
    <property type="entry name" value="Asp_de-COase-like_dom_sf"/>
</dbReference>
<dbReference type="InterPro" id="IPR006656">
    <property type="entry name" value="Mopterin_OxRdtase"/>
</dbReference>
<dbReference type="Pfam" id="PF04879">
    <property type="entry name" value="Molybdop_Fe4S4"/>
    <property type="match status" value="1"/>
</dbReference>
<evidence type="ECO:0000256" key="1">
    <source>
        <dbReference type="ARBA" id="ARBA00001942"/>
    </source>
</evidence>
<keyword evidence="6" id="KW-0560">Oxidoreductase</keyword>
<dbReference type="InterPro" id="IPR050612">
    <property type="entry name" value="Prok_Mopterin_Oxidored"/>
</dbReference>
<dbReference type="SUPFAM" id="SSF53706">
    <property type="entry name" value="Formate dehydrogenase/DMSO reductase, domains 1-3"/>
    <property type="match status" value="1"/>
</dbReference>
<dbReference type="PROSITE" id="PS51318">
    <property type="entry name" value="TAT"/>
    <property type="match status" value="1"/>
</dbReference>
<evidence type="ECO:0000256" key="7">
    <source>
        <dbReference type="ARBA" id="ARBA00023004"/>
    </source>
</evidence>
<dbReference type="SMART" id="SM00926">
    <property type="entry name" value="Molybdop_Fe4S4"/>
    <property type="match status" value="1"/>
</dbReference>
<evidence type="ECO:0000259" key="10">
    <source>
        <dbReference type="PROSITE" id="PS51669"/>
    </source>
</evidence>
<comment type="similarity">
    <text evidence="2">Belongs to the prokaryotic molybdopterin-containing oxidoreductase family.</text>
</comment>
<dbReference type="InterPro" id="IPR006655">
    <property type="entry name" value="Mopterin_OxRdtase_prok_CS"/>
</dbReference>
<dbReference type="RefSeq" id="WP_242165525.1">
    <property type="nucleotide sequence ID" value="NZ_JAJMLW010000003.1"/>
</dbReference>
<dbReference type="InterPro" id="IPR019546">
    <property type="entry name" value="TAT_signal_bac_arc"/>
</dbReference>
<evidence type="ECO:0000256" key="8">
    <source>
        <dbReference type="ARBA" id="ARBA00023014"/>
    </source>
</evidence>
<dbReference type="SUPFAM" id="SSF50692">
    <property type="entry name" value="ADC-like"/>
    <property type="match status" value="1"/>
</dbReference>
<dbReference type="InterPro" id="IPR006963">
    <property type="entry name" value="Mopterin_OxRdtase_4Fe-4S_dom"/>
</dbReference>
<dbReference type="NCBIfam" id="TIGR02166">
    <property type="entry name" value="dmsA_ynfE"/>
    <property type="match status" value="1"/>
</dbReference>
<reference evidence="11" key="1">
    <citation type="submission" date="2021-11" db="EMBL/GenBank/DDBJ databases">
        <title>A Novel Adlercreutzia Species, isolated from a Allomyrina dichotoma larva feces.</title>
        <authorList>
            <person name="Suh M.K."/>
        </authorList>
    </citation>
    <scope>NUCLEOTIDE SEQUENCE</scope>
    <source>
        <strain evidence="11">JBNU-10</strain>
    </source>
</reference>
<comment type="cofactor">
    <cofactor evidence="1">
        <name>Mo-bis(molybdopterin guanine dinucleotide)</name>
        <dbReference type="ChEBI" id="CHEBI:60539"/>
    </cofactor>
</comment>
<gene>
    <name evidence="11" type="ORF">LPT13_08300</name>
</gene>
<sequence>MIDTNVSRRTFLKTGGALGALAVAGGGAVAADSLFGSGVADAVAAPEEKVTWGHCAINCPGRCALKMHVKDDEIAWVDTHTSPDATFDTPQARACLRGRTYRRWANSPDRISYPMKRVEGTKRGEGKYERISWDEAIDLAASKLKEVIEKHGNEAVYVPYATGVSATTSRPFNRFLNLVGGYLNFYNSYSTAQISCITPYMYGSKNNGGSSLSSGEDAKLILCFGSSPTETRQGGLTTHYDWVHMRERTGAKIYMIEPRFNDSNFGHSEEWLPINPGTDAALVAALGHELIKNGQTDEEFLHTYCVGYDEETMPEAYQGKNMSYKDYIMGTGYDKVEKTPEWAAPITGIPAERIRALADEIATTKPVYVVQGWGPQRRSNGEWTAWAIMALPCLIGQVGLPGTSNGTREARNSPSLSSLPAGTNPVKASIPCFLFTDAIDHGPEMTAKNAGVKNADALKTGIKYMINYAGNCLTNQHSDINKAHEILADESKCEFILGIDTVMCDSMNYSDVVLPDLFRFENDSQIATGSDWGYIITGTPATSPKFERKSAYEMAAMLADKFGVKDQFTEGKTEQEWIRELYDKSREKDAKLPPYEEMQEMGVYTREYPHIVSMQKFREDPAANALTTPSGKIEIFSEKLLKDTEGWELQDGDTLKGMDTLPPLPVYIPEWEGVETTTEEHPLVLSGFHYRGRIHSSWGFIPELKEVNPMEAWINPADAEPRGIKHGDTVHVTNDRGTIELYAKVTPRVVPGTVAVSQGAWWDGDVHAGKDGVDKGGSINTLTTQRPSPLSKGNPQHTNICEVKKA</sequence>
<evidence type="ECO:0000256" key="3">
    <source>
        <dbReference type="ARBA" id="ARBA00022505"/>
    </source>
</evidence>
<keyword evidence="12" id="KW-1185">Reference proteome</keyword>
<feature type="region of interest" description="Disordered" evidence="9">
    <location>
        <begin position="772"/>
        <end position="798"/>
    </location>
</feature>
<dbReference type="PROSITE" id="PS51669">
    <property type="entry name" value="4FE4S_MOW_BIS_MGD"/>
    <property type="match status" value="1"/>
</dbReference>
<evidence type="ECO:0000256" key="2">
    <source>
        <dbReference type="ARBA" id="ARBA00010312"/>
    </source>
</evidence>
<dbReference type="Pfam" id="PF10518">
    <property type="entry name" value="TAT_signal"/>
    <property type="match status" value="1"/>
</dbReference>